<name>A0ABY3C6I0_9GAMM</name>
<comment type="caution">
    <text evidence="1">The sequence shown here is derived from an EMBL/GenBank/DDBJ whole genome shotgun (WGS) entry which is preliminary data.</text>
</comment>
<organism evidence="1 2">
    <name type="scientific">Candidatus Methylobacter oryzae</name>
    <dbReference type="NCBI Taxonomy" id="2497749"/>
    <lineage>
        <taxon>Bacteria</taxon>
        <taxon>Pseudomonadati</taxon>
        <taxon>Pseudomonadota</taxon>
        <taxon>Gammaproteobacteria</taxon>
        <taxon>Methylococcales</taxon>
        <taxon>Methylococcaceae</taxon>
        <taxon>Methylobacter</taxon>
    </lineage>
</organism>
<keyword evidence="2" id="KW-1185">Reference proteome</keyword>
<reference evidence="1 2" key="1">
    <citation type="journal article" date="2019" name="Antonie Van Leeuwenhoek">
        <title>Description of 'Ca. Methylobacter oryzae' KRF1, a novel species from the environmentally important Methylobacter clade 2.</title>
        <authorList>
            <person name="Khatri K."/>
            <person name="Mohite J.A."/>
            <person name="Pandit P.S."/>
            <person name="Bahulikar R."/>
            <person name="Rahalkar M.C."/>
        </authorList>
    </citation>
    <scope>NUCLEOTIDE SEQUENCE [LARGE SCALE GENOMIC DNA]</scope>
    <source>
        <strain evidence="1 2">KRF1</strain>
    </source>
</reference>
<dbReference type="Proteomes" id="UP000733744">
    <property type="component" value="Unassembled WGS sequence"/>
</dbReference>
<dbReference type="EMBL" id="RYFG02000114">
    <property type="protein sequence ID" value="TRW91203.1"/>
    <property type="molecule type" value="Genomic_DNA"/>
</dbReference>
<evidence type="ECO:0000313" key="2">
    <source>
        <dbReference type="Proteomes" id="UP000733744"/>
    </source>
</evidence>
<accession>A0ABY3C6I0</accession>
<evidence type="ECO:0000313" key="1">
    <source>
        <dbReference type="EMBL" id="TRW91203.1"/>
    </source>
</evidence>
<proteinExistence type="predicted"/>
<sequence>MPKTPGYGPFGNLMAGQTFPNTSSIADHIDAGNSADSIFHLRQLTIRWTQTFSWQRVPMDCKPFWNRRARVPGYLHV</sequence>
<gene>
    <name evidence="1" type="ORF">EKO24_017460</name>
</gene>
<protein>
    <submittedName>
        <fullName evidence="1">Uncharacterized protein</fullName>
    </submittedName>
</protein>
<dbReference type="RefSeq" id="WP_127027782.1">
    <property type="nucleotide sequence ID" value="NZ_RYFG02000114.1"/>
</dbReference>